<feature type="region of interest" description="Disordered" evidence="1">
    <location>
        <begin position="1529"/>
        <end position="1551"/>
    </location>
</feature>
<evidence type="ECO:0000259" key="2">
    <source>
        <dbReference type="PROSITE" id="PS50916"/>
    </source>
</evidence>
<feature type="compositionally biased region" description="Polar residues" evidence="1">
    <location>
        <begin position="686"/>
        <end position="698"/>
    </location>
</feature>
<dbReference type="PANTHER" id="PTHR21469:SF4">
    <property type="entry name" value="EXOPHILIN-5"/>
    <property type="match status" value="1"/>
</dbReference>
<evidence type="ECO:0000313" key="4">
    <source>
        <dbReference type="Proteomes" id="UP000694385"/>
    </source>
</evidence>
<feature type="region of interest" description="Disordered" evidence="1">
    <location>
        <begin position="316"/>
        <end position="361"/>
    </location>
</feature>
<feature type="compositionally biased region" description="Polar residues" evidence="1">
    <location>
        <begin position="1645"/>
        <end position="1655"/>
    </location>
</feature>
<feature type="compositionally biased region" description="Low complexity" evidence="1">
    <location>
        <begin position="1354"/>
        <end position="1365"/>
    </location>
</feature>
<reference evidence="3" key="2">
    <citation type="submission" date="2025-09" db="UniProtKB">
        <authorList>
            <consortium name="Ensembl"/>
        </authorList>
    </citation>
    <scope>IDENTIFICATION</scope>
</reference>
<dbReference type="GO" id="GO:0006886">
    <property type="term" value="P:intracellular protein transport"/>
    <property type="evidence" value="ECO:0007669"/>
    <property type="project" value="InterPro"/>
</dbReference>
<reference evidence="3" key="1">
    <citation type="submission" date="2025-08" db="UniProtKB">
        <authorList>
            <consortium name="Ensembl"/>
        </authorList>
    </citation>
    <scope>IDENTIFICATION</scope>
</reference>
<proteinExistence type="predicted"/>
<feature type="compositionally biased region" description="Polar residues" evidence="1">
    <location>
        <begin position="986"/>
        <end position="1009"/>
    </location>
</feature>
<dbReference type="GeneTree" id="ENSGT00390000011087"/>
<dbReference type="GO" id="GO:0071985">
    <property type="term" value="P:multivesicular body sorting pathway"/>
    <property type="evidence" value="ECO:0007669"/>
    <property type="project" value="Ensembl"/>
</dbReference>
<feature type="region of interest" description="Disordered" evidence="1">
    <location>
        <begin position="1408"/>
        <end position="1430"/>
    </location>
</feature>
<feature type="compositionally biased region" description="Polar residues" evidence="1">
    <location>
        <begin position="1099"/>
        <end position="1109"/>
    </location>
</feature>
<feature type="region of interest" description="Disordered" evidence="1">
    <location>
        <begin position="1249"/>
        <end position="1303"/>
    </location>
</feature>
<dbReference type="GO" id="GO:0031267">
    <property type="term" value="F:small GTPase binding"/>
    <property type="evidence" value="ECO:0007669"/>
    <property type="project" value="Ensembl"/>
</dbReference>
<dbReference type="PANTHER" id="PTHR21469">
    <property type="entry name" value="EXOPHILIN-5"/>
    <property type="match status" value="1"/>
</dbReference>
<dbReference type="InterPro" id="IPR039916">
    <property type="entry name" value="EXPH5"/>
</dbReference>
<dbReference type="GO" id="GO:0050714">
    <property type="term" value="P:positive regulation of protein secretion"/>
    <property type="evidence" value="ECO:0007669"/>
    <property type="project" value="Ensembl"/>
</dbReference>
<feature type="region of interest" description="Disordered" evidence="1">
    <location>
        <begin position="1045"/>
        <end position="1119"/>
    </location>
</feature>
<feature type="region of interest" description="Disordered" evidence="1">
    <location>
        <begin position="985"/>
        <end position="1013"/>
    </location>
</feature>
<feature type="compositionally biased region" description="Basic and acidic residues" evidence="1">
    <location>
        <begin position="1587"/>
        <end position="1604"/>
    </location>
</feature>
<feature type="compositionally biased region" description="Polar residues" evidence="1">
    <location>
        <begin position="1057"/>
        <end position="1068"/>
    </location>
</feature>
<feature type="region of interest" description="Disordered" evidence="1">
    <location>
        <begin position="715"/>
        <end position="820"/>
    </location>
</feature>
<evidence type="ECO:0000256" key="1">
    <source>
        <dbReference type="SAM" id="MobiDB-lite"/>
    </source>
</evidence>
<dbReference type="OMA" id="HKNRYNE"/>
<accession>A0A8C5LAT8</accession>
<dbReference type="Ensembl" id="ENSJJAT00000027328.1">
    <property type="protein sequence ID" value="ENSJJAP00000020778.1"/>
    <property type="gene ID" value="ENSJJAG00000021356.1"/>
</dbReference>
<dbReference type="Gene3D" id="6.10.250.3000">
    <property type="match status" value="1"/>
</dbReference>
<feature type="region of interest" description="Disordered" evidence="1">
    <location>
        <begin position="1578"/>
        <end position="1604"/>
    </location>
</feature>
<dbReference type="InterPro" id="IPR010911">
    <property type="entry name" value="Rab_BD"/>
</dbReference>
<gene>
    <name evidence="3" type="primary">Exph5</name>
</gene>
<keyword evidence="4" id="KW-1185">Reference proteome</keyword>
<feature type="region of interest" description="Disordered" evidence="1">
    <location>
        <begin position="832"/>
        <end position="882"/>
    </location>
</feature>
<evidence type="ECO:0000313" key="3">
    <source>
        <dbReference type="Ensembl" id="ENSJJAP00000020778.1"/>
    </source>
</evidence>
<dbReference type="PROSITE" id="PS50916">
    <property type="entry name" value="RABBD"/>
    <property type="match status" value="1"/>
</dbReference>
<feature type="domain" description="RabBD" evidence="2">
    <location>
        <begin position="7"/>
        <end position="63"/>
    </location>
</feature>
<feature type="region of interest" description="Disordered" evidence="1">
    <location>
        <begin position="1645"/>
        <end position="1666"/>
    </location>
</feature>
<feature type="compositionally biased region" description="Polar residues" evidence="1">
    <location>
        <begin position="853"/>
        <end position="872"/>
    </location>
</feature>
<feature type="compositionally biased region" description="Basic and acidic residues" evidence="1">
    <location>
        <begin position="738"/>
        <end position="751"/>
    </location>
</feature>
<feature type="region of interest" description="Disordered" evidence="1">
    <location>
        <begin position="1315"/>
        <end position="1378"/>
    </location>
</feature>
<dbReference type="GO" id="GO:0005768">
    <property type="term" value="C:endosome"/>
    <property type="evidence" value="ECO:0007669"/>
    <property type="project" value="Ensembl"/>
</dbReference>
<feature type="compositionally biased region" description="Polar residues" evidence="1">
    <location>
        <begin position="761"/>
        <end position="777"/>
    </location>
</feature>
<feature type="region of interest" description="Disordered" evidence="1">
    <location>
        <begin position="651"/>
        <end position="698"/>
    </location>
</feature>
<organism evidence="3 4">
    <name type="scientific">Jaculus jaculus</name>
    <name type="common">Lesser Egyptian jerboa</name>
    <dbReference type="NCBI Taxonomy" id="51337"/>
    <lineage>
        <taxon>Eukaryota</taxon>
        <taxon>Metazoa</taxon>
        <taxon>Chordata</taxon>
        <taxon>Craniata</taxon>
        <taxon>Vertebrata</taxon>
        <taxon>Euteleostomi</taxon>
        <taxon>Mammalia</taxon>
        <taxon>Eutheria</taxon>
        <taxon>Euarchontoglires</taxon>
        <taxon>Glires</taxon>
        <taxon>Rodentia</taxon>
        <taxon>Myomorpha</taxon>
        <taxon>Dipodoidea</taxon>
        <taxon>Dipodidae</taxon>
        <taxon>Dipodinae</taxon>
        <taxon>Jaculus</taxon>
    </lineage>
</organism>
<protein>
    <submittedName>
        <fullName evidence="3">Exophilin 5</fullName>
    </submittedName>
</protein>
<feature type="compositionally biased region" description="Polar residues" evidence="1">
    <location>
        <begin position="1078"/>
        <end position="1089"/>
    </location>
</feature>
<feature type="compositionally biased region" description="Basic and acidic residues" evidence="1">
    <location>
        <begin position="1343"/>
        <end position="1353"/>
    </location>
</feature>
<feature type="compositionally biased region" description="Polar residues" evidence="1">
    <location>
        <begin position="1807"/>
        <end position="1821"/>
    </location>
</feature>
<name>A0A8C5LAT8_JACJA</name>
<feature type="compositionally biased region" description="Polar residues" evidence="1">
    <location>
        <begin position="785"/>
        <end position="816"/>
    </location>
</feature>
<feature type="region of interest" description="Disordered" evidence="1">
    <location>
        <begin position="1807"/>
        <end position="1864"/>
    </location>
</feature>
<dbReference type="Proteomes" id="UP000694385">
    <property type="component" value="Unassembled WGS sequence"/>
</dbReference>
<dbReference type="GO" id="GO:0045921">
    <property type="term" value="P:positive regulation of exocytosis"/>
    <property type="evidence" value="ECO:0007669"/>
    <property type="project" value="Ensembl"/>
</dbReference>
<sequence>MTKVPQGFDFSFLNEEEARQILQVLERNEELQRAEKYRISKLQRTKRDIRWLQGVTGEWFEEIQRKKFCNETDVSQMLKPPLTYRLRKEMAKNDPMELQASRSKAPANHKLSVPSRMSFRSSFASLFSFRKSGKETLKPQSQRQKGVFVPKPTIRREESGMPPPWDASLLENEFFQVLDDLDSQLSQEQSTSSLSSRMPFDYASRTQFHHSYSRENRHGNTLRRHKDHHHETSNMSIYDILRPGTPREGFKTFSPRTRAIYDMYRTREPRVLKEDFMPNNTFGSTSLCFDSRQRSASPAMGHFTARSLHFPATSQSKSSFIPASHQQSPKRTPLSSIIWNSSDSTGDRQTQDSFLKAPPPMDIDPADQYMYTCPFQESRRYELYHSSNAYQSVPMDKATSPDTLEDSENMPFYYQDKPRSRSFFSNPFRRCREQRFGPSSLWSQQEGHTSWSDFHQGRKPFASFDKDFEMISVEANNIPLAHGLGSPLQHWGPSSPTYGTYIFRGQEEPHHRQSDFQVSSLENMEIAHANLNQSPPHLDTSNVFSMADSSCHTQSSGLEYQQDSSPTEVHINKEPHSLGIAQTLTPSFKTSFPLIPDDKGTSQRPNFQDPKDTLQKVIPNKPDFLPIRSCTGVTVASSDFAQSQSLTETQLNIPGTEMNNEKDINESPCLDQTNKTGGTPKPVSQIMVTNPSPNFQQSLSQDSAHLDRLCDNISDTVSSRRSPRVFPRKGGSQTFILQRDKDTEPKTDERVPGNGKVGSATLPSFPSPNQSLHQESTSSHKDHSSIINHNQQCSEPTENQKLQSPQEPAVSDSSPADHSFLNALVPSTTVFFRRSPTGKDPSLEEGEGKDSVSKSQNKYPLPPSVSQKSSDSPLPVHDEGADVVKGYSPFRNAKGKGRVRHRISCIEKLSKMESQSTPMSEDRSILQEDQSDANTTGLSTVYCTLPRKSSSFLIKIRQPESKIMTASIRNGPLPFQIKNSVEDTARNSISNKGNPSSPETMSEYSQTPEATKRMTSMKAIRSASVRKGPLPFLVTRAMSCPSGLPCTSMERNRSKRSLVSNIDASTMTPGPWERTINPLESDSAECSQEGTEKDRETSASKTSLFSPSSKDGPFCTDMSGKESRKALHKFKTTSMFSVSGDKDNVKCLEVVSVYYTLPRKPSKQFCNLLQQYAQNMDSLTESLQMETKTSPNALEGNELHCSTQEQSGIPLSEELKMQVDSGHTTENKANLQLPDKGSFEPILEEMASVGTDDSLQKGKPKTRENFPDNISKTPLDKRRKLHSSLTLQEKNVTEEKSENCQQFVKGENKGLSVLSDHSEDDVENSQTSSSGEHAGGVSITSTESERCLQEDHAAVVVGDSSSGSHPRGVKGTTETDCPKLTDNMLSDSESQAFGLTQALHKLQLVEEDPSDEADLQSLWSEPRESPQGSCEVDATAIRKIEDEVQELACNQTLLSGRNDENKTNLDEFEQRENRYSIKYRVTAMSKANSKFPAKDISPRRHVATIFPQSESKCGFGKLSLGRLECNPLFPEPTPKSRKSKDESSLSNDGLVMEKSEIPLQVTVISNKEPLSQSFHHKSNNISQLHQNEVKKVSGSPPKHESSKDILEELRTPAQFSNLREKNFSDHQWSPLFILEPTQKSVENLSLPSCQSQHGSAPSPGWEPEPQLYRSKSLKSINVHDDLLRTSHPPKARGRHFSETTSIDNAFSPLPFGNDCSDNNGNSRRFSSFSELPSSDENWPLYSNRTKTAPKSTSSISRPIDYGIFGKEQQLAFLENVKRSLTQGRLWKPSFLKNPGFLKDELLNPSMSQPELLKSNSPSSQVPEDVFPSEPLNIYEEDRGHSDCDTDTTTDDEYYLDENDKESEL</sequence>
<dbReference type="GO" id="GO:0003334">
    <property type="term" value="P:keratinocyte development"/>
    <property type="evidence" value="ECO:0007669"/>
    <property type="project" value="Ensembl"/>
</dbReference>
<feature type="compositionally biased region" description="Polar residues" evidence="1">
    <location>
        <begin position="316"/>
        <end position="344"/>
    </location>
</feature>
<feature type="compositionally biased region" description="Acidic residues" evidence="1">
    <location>
        <begin position="1844"/>
        <end position="1864"/>
    </location>
</feature>